<name>A0A1H2XXR6_9RHOB</name>
<organism evidence="6 7">
    <name type="scientific">Roseicitreum antarcticum</name>
    <dbReference type="NCBI Taxonomy" id="564137"/>
    <lineage>
        <taxon>Bacteria</taxon>
        <taxon>Pseudomonadati</taxon>
        <taxon>Pseudomonadota</taxon>
        <taxon>Alphaproteobacteria</taxon>
        <taxon>Rhodobacterales</taxon>
        <taxon>Paracoccaceae</taxon>
        <taxon>Roseicitreum</taxon>
    </lineage>
</organism>
<keyword evidence="2 4" id="KW-0479">Metal-binding</keyword>
<evidence type="ECO:0000256" key="4">
    <source>
        <dbReference type="PROSITE-ProRule" id="PRU00433"/>
    </source>
</evidence>
<dbReference type="RefSeq" id="WP_092888053.1">
    <property type="nucleotide sequence ID" value="NZ_CP061498.1"/>
</dbReference>
<dbReference type="InterPro" id="IPR009056">
    <property type="entry name" value="Cyt_c-like_dom"/>
</dbReference>
<gene>
    <name evidence="6" type="ORF">SAMN04488238_104348</name>
</gene>
<dbReference type="PANTHER" id="PTHR35008:SF8">
    <property type="entry name" value="ALCOHOL DEHYDROGENASE CYTOCHROME C SUBUNIT"/>
    <property type="match status" value="1"/>
</dbReference>
<dbReference type="Gene3D" id="1.10.760.10">
    <property type="entry name" value="Cytochrome c-like domain"/>
    <property type="match status" value="2"/>
</dbReference>
<dbReference type="OrthoDB" id="9811281at2"/>
<dbReference type="GO" id="GO:0046872">
    <property type="term" value="F:metal ion binding"/>
    <property type="evidence" value="ECO:0007669"/>
    <property type="project" value="UniProtKB-KW"/>
</dbReference>
<protein>
    <submittedName>
        <fullName evidence="6">Cytochrome c, mono-and diheme variants</fullName>
    </submittedName>
</protein>
<evidence type="ECO:0000256" key="2">
    <source>
        <dbReference type="ARBA" id="ARBA00022723"/>
    </source>
</evidence>
<dbReference type="PANTHER" id="PTHR35008">
    <property type="entry name" value="BLL4482 PROTEIN-RELATED"/>
    <property type="match status" value="1"/>
</dbReference>
<dbReference type="Proteomes" id="UP000198539">
    <property type="component" value="Unassembled WGS sequence"/>
</dbReference>
<dbReference type="PROSITE" id="PS51007">
    <property type="entry name" value="CYTC"/>
    <property type="match status" value="2"/>
</dbReference>
<dbReference type="Pfam" id="PF00034">
    <property type="entry name" value="Cytochrom_C"/>
    <property type="match status" value="1"/>
</dbReference>
<evidence type="ECO:0000313" key="7">
    <source>
        <dbReference type="Proteomes" id="UP000198539"/>
    </source>
</evidence>
<reference evidence="6 7" key="1">
    <citation type="submission" date="2016-10" db="EMBL/GenBank/DDBJ databases">
        <authorList>
            <person name="de Groot N.N."/>
        </authorList>
    </citation>
    <scope>NUCLEOTIDE SEQUENCE [LARGE SCALE GENOMIC DNA]</scope>
    <source>
        <strain evidence="6 7">CGMCC 1.8894</strain>
    </source>
</reference>
<dbReference type="GO" id="GO:0009055">
    <property type="term" value="F:electron transfer activity"/>
    <property type="evidence" value="ECO:0007669"/>
    <property type="project" value="InterPro"/>
</dbReference>
<evidence type="ECO:0000313" key="6">
    <source>
        <dbReference type="EMBL" id="SDW97742.1"/>
    </source>
</evidence>
<dbReference type="AlphaFoldDB" id="A0A1H2XXR6"/>
<dbReference type="EMBL" id="FNOM01000004">
    <property type="protein sequence ID" value="SDW97742.1"/>
    <property type="molecule type" value="Genomic_DNA"/>
</dbReference>
<keyword evidence="1 4" id="KW-0349">Heme</keyword>
<evidence type="ECO:0000256" key="1">
    <source>
        <dbReference type="ARBA" id="ARBA00022617"/>
    </source>
</evidence>
<dbReference type="STRING" id="564137.SAMN04488238_104348"/>
<feature type="domain" description="Cytochrome c" evidence="5">
    <location>
        <begin position="187"/>
        <end position="293"/>
    </location>
</feature>
<dbReference type="InterPro" id="IPR036909">
    <property type="entry name" value="Cyt_c-like_dom_sf"/>
</dbReference>
<dbReference type="GO" id="GO:0020037">
    <property type="term" value="F:heme binding"/>
    <property type="evidence" value="ECO:0007669"/>
    <property type="project" value="InterPro"/>
</dbReference>
<proteinExistence type="predicted"/>
<sequence length="294" mass="31117">MRTFLVSTAVIAIAVAGAGLWISRPKPVDAASFASLTPDAARGEAVFHAAGCASCHAAPGAEGEDKRVLAGGQRFASEFGTFIAPNISPDPAQGIGDWSREDFANAVMRGVSPGGQHYYPAFPYTAYQNATPQDIADLYAYMMGLPASDAPSAAHEIAFPYNIRRGVGLWKAVYMTRDWHMTDPASDAEERGRYLVEALGHCAECHTPRTALGGLDRDNWMAGAPNPSGRGRIPDITAAGLGWGAFDIAAYLESGFTPDFDVVGGSMAEVVENFARLPASDREAVAAYLLRAGE</sequence>
<evidence type="ECO:0000259" key="5">
    <source>
        <dbReference type="PROSITE" id="PS51007"/>
    </source>
</evidence>
<keyword evidence="7" id="KW-1185">Reference proteome</keyword>
<dbReference type="InterPro" id="IPR051459">
    <property type="entry name" value="Cytochrome_c-type_DH"/>
</dbReference>
<evidence type="ECO:0000256" key="3">
    <source>
        <dbReference type="ARBA" id="ARBA00023004"/>
    </source>
</evidence>
<keyword evidence="3 4" id="KW-0408">Iron</keyword>
<feature type="domain" description="Cytochrome c" evidence="5">
    <location>
        <begin position="38"/>
        <end position="146"/>
    </location>
</feature>
<accession>A0A1H2XXR6</accession>
<dbReference type="SUPFAM" id="SSF46626">
    <property type="entry name" value="Cytochrome c"/>
    <property type="match status" value="2"/>
</dbReference>